<dbReference type="AlphaFoldDB" id="A0A4R3INV9"/>
<keyword evidence="3" id="KW-1185">Reference proteome</keyword>
<feature type="compositionally biased region" description="Polar residues" evidence="1">
    <location>
        <begin position="75"/>
        <end position="84"/>
    </location>
</feature>
<dbReference type="EMBL" id="SLZU01000041">
    <property type="protein sequence ID" value="TCS51615.1"/>
    <property type="molecule type" value="Genomic_DNA"/>
</dbReference>
<sequence length="203" mass="22365">MESTRAKAQLTPNQTVQFYTGNLTDLAPGLTSASRRQPSPSAGTCSGRWMCRNKWPHKPSGSTLPNRHTSRSRSRANGQASELSPNDVLKHLPIQRQVRDDLLQPTVLVFQCLQPAHLVGQQAGILLLPIEVRRLADPSLPADLGDRRASLALLQDEGLLRLRELRCFHAIPLLSQPGKYSGKLQPQTIQFSGGRAVTRPRSV</sequence>
<evidence type="ECO:0000256" key="1">
    <source>
        <dbReference type="SAM" id="MobiDB-lite"/>
    </source>
</evidence>
<protein>
    <submittedName>
        <fullName evidence="2">Uncharacterized protein</fullName>
    </submittedName>
</protein>
<comment type="caution">
    <text evidence="2">The sequence shown here is derived from an EMBL/GenBank/DDBJ whole genome shotgun (WGS) entry which is preliminary data.</text>
</comment>
<name>A0A4R3INV9_9RHOB</name>
<feature type="region of interest" description="Disordered" evidence="1">
    <location>
        <begin position="54"/>
        <end position="86"/>
    </location>
</feature>
<proteinExistence type="predicted"/>
<dbReference type="Proteomes" id="UP000295696">
    <property type="component" value="Unassembled WGS sequence"/>
</dbReference>
<evidence type="ECO:0000313" key="3">
    <source>
        <dbReference type="Proteomes" id="UP000295696"/>
    </source>
</evidence>
<accession>A0A4R3INV9</accession>
<reference evidence="2 3" key="1">
    <citation type="submission" date="2019-03" db="EMBL/GenBank/DDBJ databases">
        <title>Genomic Encyclopedia of Type Strains, Phase IV (KMG-IV): sequencing the most valuable type-strain genomes for metagenomic binning, comparative biology and taxonomic classification.</title>
        <authorList>
            <person name="Goeker M."/>
        </authorList>
    </citation>
    <scope>NUCLEOTIDE SEQUENCE [LARGE SCALE GENOMIC DNA]</scope>
    <source>
        <strain evidence="2 3">DSM 104836</strain>
    </source>
</reference>
<evidence type="ECO:0000313" key="2">
    <source>
        <dbReference type="EMBL" id="TCS51615.1"/>
    </source>
</evidence>
<gene>
    <name evidence="2" type="ORF">EDD52_14115</name>
</gene>
<organism evidence="2 3">
    <name type="scientific">Primorskyibacter sedentarius</name>
    <dbReference type="NCBI Taxonomy" id="745311"/>
    <lineage>
        <taxon>Bacteria</taxon>
        <taxon>Pseudomonadati</taxon>
        <taxon>Pseudomonadota</taxon>
        <taxon>Alphaproteobacteria</taxon>
        <taxon>Rhodobacterales</taxon>
        <taxon>Roseobacteraceae</taxon>
        <taxon>Primorskyibacter</taxon>
    </lineage>
</organism>